<dbReference type="SUPFAM" id="SSF54928">
    <property type="entry name" value="RNA-binding domain, RBD"/>
    <property type="match status" value="1"/>
</dbReference>
<dbReference type="InterPro" id="IPR051422">
    <property type="entry name" value="AlkB_tRNA_MeTrf/Diox"/>
</dbReference>
<keyword evidence="9" id="KW-0511">Multifunctional enzyme</keyword>
<dbReference type="GO" id="GO:0005634">
    <property type="term" value="C:nucleus"/>
    <property type="evidence" value="ECO:0007669"/>
    <property type="project" value="TreeGrafter"/>
</dbReference>
<dbReference type="SUPFAM" id="SSF51197">
    <property type="entry name" value="Clavaminate synthase-like"/>
    <property type="match status" value="1"/>
</dbReference>
<organism evidence="19">
    <name type="scientific">Onchocerca ochengi</name>
    <name type="common">Filarial nematode worm</name>
    <dbReference type="NCBI Taxonomy" id="42157"/>
    <lineage>
        <taxon>Eukaryota</taxon>
        <taxon>Metazoa</taxon>
        <taxon>Ecdysozoa</taxon>
        <taxon>Nematoda</taxon>
        <taxon>Chromadorea</taxon>
        <taxon>Rhabditida</taxon>
        <taxon>Spirurina</taxon>
        <taxon>Spiruromorpha</taxon>
        <taxon>Filarioidea</taxon>
        <taxon>Onchocercidae</taxon>
        <taxon>Onchocerca</taxon>
    </lineage>
</organism>
<dbReference type="InterPro" id="IPR000504">
    <property type="entry name" value="RRM_dom"/>
</dbReference>
<dbReference type="InterPro" id="IPR012677">
    <property type="entry name" value="Nucleotide-bd_a/b_plait_sf"/>
</dbReference>
<dbReference type="OrthoDB" id="271595at2759"/>
<keyword evidence="7 14" id="KW-0694">RNA-binding</keyword>
<accession>A0A182ECF6</accession>
<dbReference type="InterPro" id="IPR037151">
    <property type="entry name" value="AlkB-like_sf"/>
</dbReference>
<evidence type="ECO:0000256" key="4">
    <source>
        <dbReference type="ARBA" id="ARBA00022603"/>
    </source>
</evidence>
<comment type="catalytic activity">
    <reaction evidence="10">
        <text>5-(carboxymethyl)uridine(34) in tRNA + S-adenosyl-L-methionine = 5-(2-methoxy-2-oxoethyl)uridine(34) in tRNA + S-adenosyl-L-homocysteine</text>
        <dbReference type="Rhea" id="RHEA:43208"/>
        <dbReference type="Rhea" id="RHEA-COMP:10407"/>
        <dbReference type="Rhea" id="RHEA-COMP:10408"/>
        <dbReference type="ChEBI" id="CHEBI:57856"/>
        <dbReference type="ChEBI" id="CHEBI:59789"/>
        <dbReference type="ChEBI" id="CHEBI:74851"/>
        <dbReference type="ChEBI" id="CHEBI:74882"/>
        <dbReference type="EC" id="2.1.1.229"/>
    </reaction>
</comment>
<gene>
    <name evidence="17" type="ORF">NOO_LOCUS5750</name>
</gene>
<keyword evidence="18" id="KW-1185">Reference proteome</keyword>
<dbReference type="GO" id="GO:0008757">
    <property type="term" value="F:S-adenosylmethionine-dependent methyltransferase activity"/>
    <property type="evidence" value="ECO:0007669"/>
    <property type="project" value="InterPro"/>
</dbReference>
<protein>
    <recommendedName>
        <fullName evidence="3">tRNA (carboxymethyluridine(34)-5-O)-methyltransferase</fullName>
        <ecNumber evidence="3">2.1.1.229</ecNumber>
    </recommendedName>
    <alternativeName>
        <fullName evidence="12">Alkylated DNA repair protein alkB homolog 8</fullName>
    </alternativeName>
    <alternativeName>
        <fullName evidence="13">S-adenosyl-L-methionine-dependent tRNA methyltransferase ALKBH8</fullName>
    </alternativeName>
</protein>
<dbReference type="Gene3D" id="2.60.120.590">
    <property type="entry name" value="Alpha-ketoglutarate-dependent dioxygenase AlkB-like"/>
    <property type="match status" value="1"/>
</dbReference>
<dbReference type="InterPro" id="IPR029063">
    <property type="entry name" value="SAM-dependent_MTases_sf"/>
</dbReference>
<dbReference type="PROSITE" id="PS50102">
    <property type="entry name" value="RRM"/>
    <property type="match status" value="1"/>
</dbReference>
<evidence type="ECO:0000256" key="14">
    <source>
        <dbReference type="PROSITE-ProRule" id="PRU00176"/>
    </source>
</evidence>
<comment type="cofactor">
    <cofactor evidence="1">
        <name>Fe(2+)</name>
        <dbReference type="ChEBI" id="CHEBI:29033"/>
    </cofactor>
</comment>
<dbReference type="GO" id="GO:0005737">
    <property type="term" value="C:cytoplasm"/>
    <property type="evidence" value="ECO:0007669"/>
    <property type="project" value="TreeGrafter"/>
</dbReference>
<dbReference type="PANTHER" id="PTHR13069:SF37">
    <property type="entry name" value="FIRE DANCER"/>
    <property type="match status" value="1"/>
</dbReference>
<dbReference type="Pfam" id="PF00076">
    <property type="entry name" value="RRM_1"/>
    <property type="match status" value="1"/>
</dbReference>
<dbReference type="Pfam" id="PF13532">
    <property type="entry name" value="2OG-FeII_Oxy_2"/>
    <property type="match status" value="1"/>
</dbReference>
<proteinExistence type="inferred from homology"/>
<evidence type="ECO:0000259" key="16">
    <source>
        <dbReference type="PROSITE" id="PS51471"/>
    </source>
</evidence>
<dbReference type="PROSITE" id="PS51471">
    <property type="entry name" value="FE2OG_OXY"/>
    <property type="match status" value="1"/>
</dbReference>
<evidence type="ECO:0000256" key="10">
    <source>
        <dbReference type="ARBA" id="ARBA00034996"/>
    </source>
</evidence>
<evidence type="ECO:0000256" key="3">
    <source>
        <dbReference type="ARBA" id="ARBA00012808"/>
    </source>
</evidence>
<keyword evidence="8" id="KW-0408">Iron</keyword>
<evidence type="ECO:0000256" key="13">
    <source>
        <dbReference type="ARBA" id="ARBA00049802"/>
    </source>
</evidence>
<keyword evidence="6" id="KW-0862">Zinc</keyword>
<reference evidence="17 18" key="2">
    <citation type="submission" date="2018-08" db="EMBL/GenBank/DDBJ databases">
        <authorList>
            <person name="Laetsch R D."/>
            <person name="Stevens L."/>
            <person name="Kumar S."/>
            <person name="Blaxter L. M."/>
        </authorList>
    </citation>
    <scope>NUCLEOTIDE SEQUENCE [LARGE SCALE GENOMIC DNA]</scope>
</reference>
<keyword evidence="4" id="KW-0489">Methyltransferase</keyword>
<dbReference type="GO" id="GO:0000049">
    <property type="term" value="F:tRNA binding"/>
    <property type="evidence" value="ECO:0007669"/>
    <property type="project" value="TreeGrafter"/>
</dbReference>
<dbReference type="Gene3D" id="3.40.50.150">
    <property type="entry name" value="Vaccinia Virus protein VP39"/>
    <property type="match status" value="1"/>
</dbReference>
<dbReference type="PANTHER" id="PTHR13069">
    <property type="entry name" value="ALKYLATED DNA REPAIR PROTEIN ALKB HOMOLOG 8"/>
    <property type="match status" value="1"/>
</dbReference>
<evidence type="ECO:0000256" key="7">
    <source>
        <dbReference type="ARBA" id="ARBA00022884"/>
    </source>
</evidence>
<dbReference type="WBParaSite" id="nOo.2.0.1.t05750-RA">
    <property type="protein sequence ID" value="nOo.2.0.1.t05750-RA"/>
    <property type="gene ID" value="nOo.2.0.1.g05750"/>
</dbReference>
<sequence length="577" mass="66418">MMDQSKISRKLRKCLLQLQKHDPDVEISSIPSKILFVANSSPLCGISYNELERIFNQFGENCDFVVFQSQRSYSFVIFHTVATAQSAYQKLHGQVPSGLNSNALPFYIVFVKNVPTIKRTEPLYKPNNLRLLPDFITADEEAVLISVIQDYMPSGRTLKSRKVIHFGFEFNYDDNMACEHPSSNPIPSACQPIIDRMLDAGIFREKPDQLTVNIYEPGNGIPSHVDTHSAFSDTIASLSLLSDLVMEFRDFANTSIIYDVLLPRFSLTVMQGESRYRWKHGIAKRKYDINPMTNRLTPRQLRVSFTFRKVIREKCQCAFIEYCDWDRNGTMKVPDNDEYGAAIEKQYVSAVYESIANHFDTTRHAQWNGVAKFLANFEPGTVVYDIGCGNGKYLKLDDALIKIGCDLCSNLCRIANQKQCNVLRADILSLPFKNSTAGAVLCIAVIHHLTTRMRRLRAIQEIIRVLKSDGQACITVWAYEQKLCDEPSEYLKMRRKKRDVQMNRRDSHGRLRVHEGREFTQPDMLVPFQNADGSRFLRYYHLFRDFELEDLINVVGGCIIEKYFYEQGNWIAYIRKT</sequence>
<dbReference type="STRING" id="42157.A0A182ECF6"/>
<dbReference type="InterPro" id="IPR013216">
    <property type="entry name" value="Methyltransf_11"/>
</dbReference>
<dbReference type="Gene3D" id="3.30.70.330">
    <property type="match status" value="1"/>
</dbReference>
<dbReference type="EC" id="2.1.1.229" evidence="3"/>
<evidence type="ECO:0000256" key="5">
    <source>
        <dbReference type="ARBA" id="ARBA00022679"/>
    </source>
</evidence>
<dbReference type="EMBL" id="UYRW01001611">
    <property type="protein sequence ID" value="VDK79224.1"/>
    <property type="molecule type" value="Genomic_DNA"/>
</dbReference>
<evidence type="ECO:0000256" key="12">
    <source>
        <dbReference type="ARBA" id="ARBA00049786"/>
    </source>
</evidence>
<evidence type="ECO:0000313" key="19">
    <source>
        <dbReference type="WBParaSite" id="nOo.2.0.1.t05750-RA"/>
    </source>
</evidence>
<evidence type="ECO:0000259" key="15">
    <source>
        <dbReference type="PROSITE" id="PS50102"/>
    </source>
</evidence>
<comment type="similarity">
    <text evidence="2">Belongs to the alkB family.</text>
</comment>
<feature type="domain" description="RRM" evidence="15">
    <location>
        <begin position="33"/>
        <end position="94"/>
    </location>
</feature>
<reference evidence="19" key="1">
    <citation type="submission" date="2016-06" db="UniProtKB">
        <authorList>
            <consortium name="WormBaseParasite"/>
        </authorList>
    </citation>
    <scope>IDENTIFICATION</scope>
</reference>
<dbReference type="GO" id="GO:0030488">
    <property type="term" value="P:tRNA methylation"/>
    <property type="evidence" value="ECO:0007669"/>
    <property type="project" value="TreeGrafter"/>
</dbReference>
<dbReference type="Pfam" id="PF08241">
    <property type="entry name" value="Methyltransf_11"/>
    <property type="match status" value="1"/>
</dbReference>
<evidence type="ECO:0000313" key="18">
    <source>
        <dbReference type="Proteomes" id="UP000271087"/>
    </source>
</evidence>
<dbReference type="InterPro" id="IPR027450">
    <property type="entry name" value="AlkB-like"/>
</dbReference>
<evidence type="ECO:0000256" key="2">
    <source>
        <dbReference type="ARBA" id="ARBA00007879"/>
    </source>
</evidence>
<dbReference type="InterPro" id="IPR035979">
    <property type="entry name" value="RBD_domain_sf"/>
</dbReference>
<feature type="domain" description="Fe2OG dioxygenase" evidence="16">
    <location>
        <begin position="206"/>
        <end position="311"/>
    </location>
</feature>
<dbReference type="SUPFAM" id="SSF53335">
    <property type="entry name" value="S-adenosyl-L-methionine-dependent methyltransferases"/>
    <property type="match status" value="1"/>
</dbReference>
<comment type="function">
    <text evidence="11">Catalyzes the methylation of 5-carboxymethyl uridine to 5-methylcarboxymethyl uridine at the wobble position of the anticodon loop in tRNA via its methyltransferase domain. Catalyzes the last step in the formation of 5-methylcarboxymethyl uridine at the wobble position of the anticodon loop in target tRNA. Has a preference for tRNA(Arg) and tRNA(Glu), and does not bind tRNA(Lys). Binds tRNA and catalyzes the iron and alpha-ketoglutarate dependent hydroxylation of 5-methylcarboxymethyl uridine at the wobble position of the anticodon loop in tRNA via its dioxygenase domain, giving rise to 5-(S)-methoxycarbonylhydroxymethyluridine; has a preference for tRNA(Gly). Required for normal survival after DNA damage. May inhibit apoptosis and promote cell survival and angiogenesis.</text>
</comment>
<evidence type="ECO:0000313" key="17">
    <source>
        <dbReference type="EMBL" id="VDK79224.1"/>
    </source>
</evidence>
<keyword evidence="5" id="KW-0808">Transferase</keyword>
<dbReference type="InterPro" id="IPR005123">
    <property type="entry name" value="Oxoglu/Fe-dep_dioxygenase_dom"/>
</dbReference>
<dbReference type="GO" id="GO:0002098">
    <property type="term" value="P:tRNA wobble uridine modification"/>
    <property type="evidence" value="ECO:0007669"/>
    <property type="project" value="TreeGrafter"/>
</dbReference>
<evidence type="ECO:0000256" key="6">
    <source>
        <dbReference type="ARBA" id="ARBA00022833"/>
    </source>
</evidence>
<dbReference type="AlphaFoldDB" id="A0A182ECF6"/>
<evidence type="ECO:0000256" key="1">
    <source>
        <dbReference type="ARBA" id="ARBA00001954"/>
    </source>
</evidence>
<dbReference type="Proteomes" id="UP000271087">
    <property type="component" value="Unassembled WGS sequence"/>
</dbReference>
<evidence type="ECO:0000256" key="9">
    <source>
        <dbReference type="ARBA" id="ARBA00023268"/>
    </source>
</evidence>
<evidence type="ECO:0000256" key="8">
    <source>
        <dbReference type="ARBA" id="ARBA00023004"/>
    </source>
</evidence>
<evidence type="ECO:0000256" key="11">
    <source>
        <dbReference type="ARBA" id="ARBA00045506"/>
    </source>
</evidence>
<name>A0A182ECF6_ONCOC</name>
<dbReference type="CDD" id="cd02440">
    <property type="entry name" value="AdoMet_MTases"/>
    <property type="match status" value="1"/>
</dbReference>
<dbReference type="GO" id="GO:0106335">
    <property type="term" value="F:tRNA (5-carboxymethyluridine(34)-5-O)-methyltransferase activity"/>
    <property type="evidence" value="ECO:0007669"/>
    <property type="project" value="UniProtKB-EC"/>
</dbReference>